<feature type="region of interest" description="Disordered" evidence="1">
    <location>
        <begin position="1"/>
        <end position="60"/>
    </location>
</feature>
<reference evidence="2 3" key="1">
    <citation type="journal article" date="2016" name="Mol. Biol. Evol.">
        <title>Comparative Genomics of Early-Diverging Mushroom-Forming Fungi Provides Insights into the Origins of Lignocellulose Decay Capabilities.</title>
        <authorList>
            <person name="Nagy L.G."/>
            <person name="Riley R."/>
            <person name="Tritt A."/>
            <person name="Adam C."/>
            <person name="Daum C."/>
            <person name="Floudas D."/>
            <person name="Sun H."/>
            <person name="Yadav J.S."/>
            <person name="Pangilinan J."/>
            <person name="Larsson K.H."/>
            <person name="Matsuura K."/>
            <person name="Barry K."/>
            <person name="Labutti K."/>
            <person name="Kuo R."/>
            <person name="Ohm R.A."/>
            <person name="Bhattacharya S.S."/>
            <person name="Shirouzu T."/>
            <person name="Yoshinaga Y."/>
            <person name="Martin F.M."/>
            <person name="Grigoriev I.V."/>
            <person name="Hibbett D.S."/>
        </authorList>
    </citation>
    <scope>NUCLEOTIDE SEQUENCE [LARGE SCALE GENOMIC DNA]</scope>
    <source>
        <strain evidence="2 3">HHB12029</strain>
    </source>
</reference>
<protein>
    <submittedName>
        <fullName evidence="2">Uncharacterized protein</fullName>
    </submittedName>
</protein>
<organism evidence="2 3">
    <name type="scientific">Exidia glandulosa HHB12029</name>
    <dbReference type="NCBI Taxonomy" id="1314781"/>
    <lineage>
        <taxon>Eukaryota</taxon>
        <taxon>Fungi</taxon>
        <taxon>Dikarya</taxon>
        <taxon>Basidiomycota</taxon>
        <taxon>Agaricomycotina</taxon>
        <taxon>Agaricomycetes</taxon>
        <taxon>Auriculariales</taxon>
        <taxon>Exidiaceae</taxon>
        <taxon>Exidia</taxon>
    </lineage>
</organism>
<evidence type="ECO:0000256" key="1">
    <source>
        <dbReference type="SAM" id="MobiDB-lite"/>
    </source>
</evidence>
<evidence type="ECO:0000313" key="3">
    <source>
        <dbReference type="Proteomes" id="UP000077266"/>
    </source>
</evidence>
<dbReference type="EMBL" id="KV425993">
    <property type="protein sequence ID" value="KZV93207.1"/>
    <property type="molecule type" value="Genomic_DNA"/>
</dbReference>
<dbReference type="Proteomes" id="UP000077266">
    <property type="component" value="Unassembled WGS sequence"/>
</dbReference>
<keyword evidence="3" id="KW-1185">Reference proteome</keyword>
<gene>
    <name evidence="2" type="ORF">EXIGLDRAFT_717437</name>
</gene>
<proteinExistence type="predicted"/>
<evidence type="ECO:0000313" key="2">
    <source>
        <dbReference type="EMBL" id="KZV93207.1"/>
    </source>
</evidence>
<feature type="compositionally biased region" description="Polar residues" evidence="1">
    <location>
        <begin position="1"/>
        <end position="17"/>
    </location>
</feature>
<name>A0A165ICE0_EXIGL</name>
<accession>A0A165ICE0</accession>
<dbReference type="InParanoid" id="A0A165ICE0"/>
<dbReference type="AlphaFoldDB" id="A0A165ICE0"/>
<feature type="compositionally biased region" description="Polar residues" evidence="1">
    <location>
        <begin position="28"/>
        <end position="41"/>
    </location>
</feature>
<sequence length="243" mass="26381">MSYSPLSVRPGSSSASTRYHPYAPVPTRISTASPSQSSRGSSDMILPPMHGPSRTSTPACGMRTDTPQFRDDLPLDHSGFSFPRSDSHPGYGQYPDTGPVGHQLWDDDFPPHRNSSQSGYGASLPLQSLRAGDVDRIAGRHGLKPELVNRLHAFSQSSQQAQNSELYALLLQRQDEAADMRTAVTTLGKKIDELKQAYVSSFTPVPSAAVSRFPCAFRSPCLERSLLPRNCVWLGCCSNSADG</sequence>